<dbReference type="SUPFAM" id="SSF48150">
    <property type="entry name" value="DNA-glycosylase"/>
    <property type="match status" value="1"/>
</dbReference>
<evidence type="ECO:0000256" key="1">
    <source>
        <dbReference type="ARBA" id="ARBA00022763"/>
    </source>
</evidence>
<keyword evidence="1" id="KW-0227">DNA damage</keyword>
<dbReference type="PANTHER" id="PTHR43003">
    <property type="entry name" value="DNA-3-METHYLADENINE GLYCOSYLASE"/>
    <property type="match status" value="1"/>
</dbReference>
<sequence length="116" mass="13688">SYQKVNYIRDLSEKWQDGTMNLTDIDSMTDEEISSELIKVKGIGQWTADMFLMFTLGRPDVFPFGDLGIQKGVMILTNMNRLPTQKEMERKTKKWQPYRTVAAWYLWKLVDGPFKW</sequence>
<protein>
    <recommendedName>
        <fullName evidence="3">HhH-GPD domain-containing protein</fullName>
    </recommendedName>
</protein>
<reference evidence="4" key="1">
    <citation type="submission" date="2018-05" db="EMBL/GenBank/DDBJ databases">
        <authorList>
            <person name="Lanie J.A."/>
            <person name="Ng W.-L."/>
            <person name="Kazmierczak K.M."/>
            <person name="Andrzejewski T.M."/>
            <person name="Davidsen T.M."/>
            <person name="Wayne K.J."/>
            <person name="Tettelin H."/>
            <person name="Glass J.I."/>
            <person name="Rusch D."/>
            <person name="Podicherti R."/>
            <person name="Tsui H.-C.T."/>
            <person name="Winkler M.E."/>
        </authorList>
    </citation>
    <scope>NUCLEOTIDE SEQUENCE</scope>
</reference>
<dbReference type="GO" id="GO:0006307">
    <property type="term" value="P:DNA alkylation repair"/>
    <property type="evidence" value="ECO:0007669"/>
    <property type="project" value="TreeGrafter"/>
</dbReference>
<dbReference type="GO" id="GO:0006285">
    <property type="term" value="P:base-excision repair, AP site formation"/>
    <property type="evidence" value="ECO:0007669"/>
    <property type="project" value="TreeGrafter"/>
</dbReference>
<dbReference type="PANTHER" id="PTHR43003:SF5">
    <property type="entry name" value="DNA-3-METHYLADENINE GLYCOSYLASE"/>
    <property type="match status" value="1"/>
</dbReference>
<proteinExistence type="predicted"/>
<organism evidence="4">
    <name type="scientific">marine metagenome</name>
    <dbReference type="NCBI Taxonomy" id="408172"/>
    <lineage>
        <taxon>unclassified sequences</taxon>
        <taxon>metagenomes</taxon>
        <taxon>ecological metagenomes</taxon>
    </lineage>
</organism>
<dbReference type="InterPro" id="IPR051912">
    <property type="entry name" value="Alkylbase_DNA_Glycosylase/TA"/>
</dbReference>
<dbReference type="GO" id="GO:0032993">
    <property type="term" value="C:protein-DNA complex"/>
    <property type="evidence" value="ECO:0007669"/>
    <property type="project" value="TreeGrafter"/>
</dbReference>
<evidence type="ECO:0000313" key="4">
    <source>
        <dbReference type="EMBL" id="SVA39927.1"/>
    </source>
</evidence>
<evidence type="ECO:0000256" key="2">
    <source>
        <dbReference type="ARBA" id="ARBA00023204"/>
    </source>
</evidence>
<evidence type="ECO:0000259" key="3">
    <source>
        <dbReference type="Pfam" id="PF00730"/>
    </source>
</evidence>
<dbReference type="InterPro" id="IPR011257">
    <property type="entry name" value="DNA_glycosylase"/>
</dbReference>
<dbReference type="GO" id="GO:0032131">
    <property type="term" value="F:alkylated DNA binding"/>
    <property type="evidence" value="ECO:0007669"/>
    <property type="project" value="TreeGrafter"/>
</dbReference>
<gene>
    <name evidence="4" type="ORF">METZ01_LOCUS92781</name>
</gene>
<dbReference type="InterPro" id="IPR003265">
    <property type="entry name" value="HhH-GPD_domain"/>
</dbReference>
<dbReference type="GO" id="GO:0043916">
    <property type="term" value="F:DNA-7-methylguanine glycosylase activity"/>
    <property type="evidence" value="ECO:0007669"/>
    <property type="project" value="TreeGrafter"/>
</dbReference>
<feature type="non-terminal residue" evidence="4">
    <location>
        <position position="1"/>
    </location>
</feature>
<dbReference type="AlphaFoldDB" id="A0A381VJT2"/>
<dbReference type="EMBL" id="UINC01008884">
    <property type="protein sequence ID" value="SVA39927.1"/>
    <property type="molecule type" value="Genomic_DNA"/>
</dbReference>
<dbReference type="CDD" id="cd00056">
    <property type="entry name" value="ENDO3c"/>
    <property type="match status" value="1"/>
</dbReference>
<accession>A0A381VJT2</accession>
<feature type="domain" description="HhH-GPD" evidence="3">
    <location>
        <begin position="2"/>
        <end position="96"/>
    </location>
</feature>
<dbReference type="Pfam" id="PF00730">
    <property type="entry name" value="HhH-GPD"/>
    <property type="match status" value="1"/>
</dbReference>
<keyword evidence="2" id="KW-0234">DNA repair</keyword>
<name>A0A381VJT2_9ZZZZ</name>
<dbReference type="GO" id="GO:0008725">
    <property type="term" value="F:DNA-3-methyladenine glycosylase activity"/>
    <property type="evidence" value="ECO:0007669"/>
    <property type="project" value="TreeGrafter"/>
</dbReference>
<dbReference type="Gene3D" id="1.10.1670.40">
    <property type="match status" value="1"/>
</dbReference>